<gene>
    <name evidence="1" type="ORF">FLL45_05300</name>
</gene>
<sequence>MSVIKPIGELFEVDSEGFFINPCDISLITSPWLEVVNLTKEAYLANIANDIHSIYVRGSVAKGTAVERNSDIDTFAIIKAGVTHVNTDWFSQFQSEMTEQSGFHTGVEMGVLSYDSVFDPQKRYSLQFMIKLQTACIHGENVANSIGNFKPGSYLTNDLFNFKKIVSKCLSTLQEISKKEDIEYLCSWIMKKIIRTGFLLVAERENSFSRDLYPCYKSFSKYYPTYEPQMRFALESAIVPVTDKLTLTKFISEFGQWLLCEIDALSLHS</sequence>
<proteinExistence type="predicted"/>
<dbReference type="Gene3D" id="3.30.460.10">
    <property type="entry name" value="Beta Polymerase, domain 2"/>
    <property type="match status" value="1"/>
</dbReference>
<accession>A0A545TJF5</accession>
<protein>
    <recommendedName>
        <fullName evidence="3">Polymerase nucleotidyl transferase domain-containing protein</fullName>
    </recommendedName>
</protein>
<dbReference type="OrthoDB" id="3422944at2"/>
<keyword evidence="2" id="KW-1185">Reference proteome</keyword>
<evidence type="ECO:0000313" key="1">
    <source>
        <dbReference type="EMBL" id="TQV77362.1"/>
    </source>
</evidence>
<dbReference type="EMBL" id="VIKR01000001">
    <property type="protein sequence ID" value="TQV77362.1"/>
    <property type="molecule type" value="Genomic_DNA"/>
</dbReference>
<name>A0A545TJF5_9GAMM</name>
<evidence type="ECO:0008006" key="3">
    <source>
        <dbReference type="Google" id="ProtNLM"/>
    </source>
</evidence>
<dbReference type="Proteomes" id="UP000317839">
    <property type="component" value="Unassembled WGS sequence"/>
</dbReference>
<comment type="caution">
    <text evidence="1">The sequence shown here is derived from an EMBL/GenBank/DDBJ whole genome shotgun (WGS) entry which is preliminary data.</text>
</comment>
<organism evidence="1 2">
    <name type="scientific">Aliikangiella marina</name>
    <dbReference type="NCBI Taxonomy" id="1712262"/>
    <lineage>
        <taxon>Bacteria</taxon>
        <taxon>Pseudomonadati</taxon>
        <taxon>Pseudomonadota</taxon>
        <taxon>Gammaproteobacteria</taxon>
        <taxon>Oceanospirillales</taxon>
        <taxon>Pleioneaceae</taxon>
        <taxon>Aliikangiella</taxon>
    </lineage>
</organism>
<dbReference type="InterPro" id="IPR043519">
    <property type="entry name" value="NT_sf"/>
</dbReference>
<dbReference type="RefSeq" id="WP_142940934.1">
    <property type="nucleotide sequence ID" value="NZ_VIKR01000001.1"/>
</dbReference>
<dbReference type="SUPFAM" id="SSF81301">
    <property type="entry name" value="Nucleotidyltransferase"/>
    <property type="match status" value="1"/>
</dbReference>
<reference evidence="1 2" key="1">
    <citation type="submission" date="2019-06" db="EMBL/GenBank/DDBJ databases">
        <title>Draft genome of Aliikangiella marina GYP-15.</title>
        <authorList>
            <person name="Wang G."/>
        </authorList>
    </citation>
    <scope>NUCLEOTIDE SEQUENCE [LARGE SCALE GENOMIC DNA]</scope>
    <source>
        <strain evidence="1 2">GYP-15</strain>
    </source>
</reference>
<dbReference type="AlphaFoldDB" id="A0A545TJF5"/>
<evidence type="ECO:0000313" key="2">
    <source>
        <dbReference type="Proteomes" id="UP000317839"/>
    </source>
</evidence>